<evidence type="ECO:0000313" key="20">
    <source>
        <dbReference type="Proteomes" id="UP000026962"/>
    </source>
</evidence>
<dbReference type="PROSITE" id="PS51720">
    <property type="entry name" value="G_AIG1"/>
    <property type="match status" value="1"/>
</dbReference>
<dbReference type="Gene3D" id="3.40.50.300">
    <property type="entry name" value="P-loop containing nucleotide triphosphate hydrolases"/>
    <property type="match status" value="1"/>
</dbReference>
<dbReference type="STRING" id="4537.A0A0E0MKJ5"/>
<evidence type="ECO:0000313" key="19">
    <source>
        <dbReference type="EnsemblPlants" id="OPUNC12G05360.1"/>
    </source>
</evidence>
<reference evidence="19" key="1">
    <citation type="submission" date="2015-04" db="UniProtKB">
        <authorList>
            <consortium name="EnsemblPlants"/>
        </authorList>
    </citation>
    <scope>IDENTIFICATION</scope>
</reference>
<keyword evidence="3" id="KW-0150">Chloroplast</keyword>
<dbReference type="GO" id="GO:0015031">
    <property type="term" value="P:protein transport"/>
    <property type="evidence" value="ECO:0007669"/>
    <property type="project" value="UniProtKB-KW"/>
</dbReference>
<accession>A0A0E0MKJ5</accession>
<sequence length="937" mass="104024">MAVVQFGEDNDDIDWVLVRGGTESRGGRSNCCSFSHFSHKHQLSKQFSSPHLSTPASRRDTRVSYHLAPIAGAHLSATPSTGRPHPLALADVTNPGALAAADETTLSVFAWVRSWTLHPAIPTHTKSKKLRHHHHLLFRTHLVAAAASDQARDWISYRLGSSVLSARPFSLSAHNDDGAAQPRGDGDGATQSEIVETVSANRFPSNDIRTSDSEVTSNPQTATISYEPDHDNTKSDPLKHVEALQIKFLRLVHRTGVPPTSDVVAQVLYRLHLANLIKAGESDSKRTNLAINKARVIAAEQEAPGGPDLDLPLRILLLGKTGVGKSATINSLFDEPKVDTNALAPATERIKRIDGTIKGIRVTVIDTPGLMPHYHRQRKNRKILHAVKRFIKRSPPDIVLYFERLDHINSRYSEYPLLKLITDILGSSMWFNTVLVMTHCSSSPPEGPDGYPLEYDSYARYCKNVVQRHIQVAASNTQMENPVVLVDNHPMCRRNTKGERVLPNGKVWVSELLLLCGATKLLAEANSLLKFQDSFLLSQANIRLPSLPHLLSSLLKPHPSSRSDGVGIDMTEVSDDEDESDQLPPFRVLKKSEYEKLSKEQRSAYLDELDYRETLYLKKQWKEGIRRQKLAEAQNVEASNAVGDDYEESTSPEVVHMSDMEIPLCFDSDYPVHRYRYLITDDMVFRPVLDPQGWDHDIGFDGINFEVSQDIEKNTIASIAGQMRKDKEDLYIQSECSVSYIGKNGHSLIGGMDMQTANKDLVCTVHGDARFRNLPWNTTGGGISITKFGSKYFTGAKLEDSITVGRRVQLIGNTGRMVGCGQMAHGGGLEMTFRGKDYPVREDSITVAATALSFEKETVISANLQSDFRMGRGSKVSVSANLNSRNLGRFCVKTSTSDHSEIALVAAVTLIQFFLRRRTASTDKGEQQFEFDTYSDV</sequence>
<dbReference type="Pfam" id="PF11886">
    <property type="entry name" value="TOC159_MAD"/>
    <property type="match status" value="1"/>
</dbReference>
<evidence type="ECO:0000256" key="17">
    <source>
        <dbReference type="SAM" id="MobiDB-lite"/>
    </source>
</evidence>
<dbReference type="SUPFAM" id="SSF52540">
    <property type="entry name" value="P-loop containing nucleoside triphosphate hydrolases"/>
    <property type="match status" value="1"/>
</dbReference>
<feature type="compositionally biased region" description="Polar residues" evidence="17">
    <location>
        <begin position="198"/>
        <end position="224"/>
    </location>
</feature>
<evidence type="ECO:0000256" key="4">
    <source>
        <dbReference type="ARBA" id="ARBA00022640"/>
    </source>
</evidence>
<dbReference type="FunFam" id="3.40.50.300:FF:000413">
    <property type="entry name" value="Translocase of chloroplast 120, chloroplastic"/>
    <property type="match status" value="1"/>
</dbReference>
<dbReference type="GO" id="GO:0016787">
    <property type="term" value="F:hydrolase activity"/>
    <property type="evidence" value="ECO:0007669"/>
    <property type="project" value="UniProtKB-KW"/>
</dbReference>
<dbReference type="GO" id="GO:0009707">
    <property type="term" value="C:chloroplast outer membrane"/>
    <property type="evidence" value="ECO:0007669"/>
    <property type="project" value="UniProtKB-SubCell"/>
</dbReference>
<evidence type="ECO:0000256" key="5">
    <source>
        <dbReference type="ARBA" id="ARBA00022692"/>
    </source>
</evidence>
<keyword evidence="2" id="KW-0813">Transport</keyword>
<evidence type="ECO:0000256" key="2">
    <source>
        <dbReference type="ARBA" id="ARBA00022448"/>
    </source>
</evidence>
<keyword evidence="11" id="KW-0653">Protein transport</keyword>
<keyword evidence="9" id="KW-1002">Plastid outer membrane</keyword>
<dbReference type="InterPro" id="IPR006703">
    <property type="entry name" value="G_AIG1"/>
</dbReference>
<protein>
    <recommendedName>
        <fullName evidence="18">AIG1-type G domain-containing protein</fullName>
    </recommendedName>
</protein>
<evidence type="ECO:0000256" key="15">
    <source>
        <dbReference type="ARBA" id="ARBA00023766"/>
    </source>
</evidence>
<dbReference type="InterPro" id="IPR045058">
    <property type="entry name" value="GIMA/IAN/Toc"/>
</dbReference>
<proteinExistence type="inferred from homology"/>
<dbReference type="AlphaFoldDB" id="A0A0E0MKJ5"/>
<dbReference type="InterPro" id="IPR027417">
    <property type="entry name" value="P-loop_NTPase"/>
</dbReference>
<feature type="compositionally biased region" description="Acidic residues" evidence="17">
    <location>
        <begin position="572"/>
        <end position="581"/>
    </location>
</feature>
<reference evidence="19" key="2">
    <citation type="submission" date="2018-05" db="EMBL/GenBank/DDBJ databases">
        <title>OpunRS2 (Oryza punctata Reference Sequence Version 2).</title>
        <authorList>
            <person name="Zhang J."/>
            <person name="Kudrna D."/>
            <person name="Lee S."/>
            <person name="Talag J."/>
            <person name="Welchert J."/>
            <person name="Wing R.A."/>
        </authorList>
    </citation>
    <scope>NUCLEOTIDE SEQUENCE [LARGE SCALE GENOMIC DNA]</scope>
</reference>
<dbReference type="PANTHER" id="PTHR10903:SF68">
    <property type="entry name" value="TRANSLOCASE OF CHLOROPLAST 90, CHLOROPLASTIC"/>
    <property type="match status" value="1"/>
</dbReference>
<dbReference type="PANTHER" id="PTHR10903">
    <property type="entry name" value="GTPASE, IMAP FAMILY MEMBER-RELATED"/>
    <property type="match status" value="1"/>
</dbReference>
<comment type="subcellular location">
    <subcellularLocation>
        <location evidence="15">Plastid</location>
        <location evidence="15">Chloroplast outer membrane</location>
        <topology evidence="15">Single-pass membrane protein</topology>
    </subcellularLocation>
</comment>
<keyword evidence="20" id="KW-1185">Reference proteome</keyword>
<evidence type="ECO:0000256" key="14">
    <source>
        <dbReference type="ARBA" id="ARBA00023136"/>
    </source>
</evidence>
<dbReference type="HOGENOM" id="CLU_003856_2_0_1"/>
<comment type="similarity">
    <text evidence="16">Belongs to the TRAFAC class TrmE-Era-EngA-EngB-Septin-like GTPase superfamily. AIG1/Toc34/Toc159-like paraseptin GTPase family. TOC159 subfamily.</text>
</comment>
<dbReference type="Gramene" id="OPUNC12G05360.1">
    <property type="protein sequence ID" value="OPUNC12G05360.1"/>
    <property type="gene ID" value="OPUNC12G05360"/>
</dbReference>
<evidence type="ECO:0000256" key="1">
    <source>
        <dbReference type="ARBA" id="ARBA00001946"/>
    </source>
</evidence>
<evidence type="ECO:0000256" key="10">
    <source>
        <dbReference type="ARBA" id="ARBA00022842"/>
    </source>
</evidence>
<feature type="compositionally biased region" description="Basic and acidic residues" evidence="17">
    <location>
        <begin position="227"/>
        <end position="236"/>
    </location>
</feature>
<dbReference type="GO" id="GO:0046872">
    <property type="term" value="F:metal ion binding"/>
    <property type="evidence" value="ECO:0007669"/>
    <property type="project" value="UniProtKB-KW"/>
</dbReference>
<feature type="domain" description="AIG1-type G" evidence="18">
    <location>
        <begin position="310"/>
        <end position="540"/>
    </location>
</feature>
<organism evidence="19">
    <name type="scientific">Oryza punctata</name>
    <name type="common">Red rice</name>
    <dbReference type="NCBI Taxonomy" id="4537"/>
    <lineage>
        <taxon>Eukaryota</taxon>
        <taxon>Viridiplantae</taxon>
        <taxon>Streptophyta</taxon>
        <taxon>Embryophyta</taxon>
        <taxon>Tracheophyta</taxon>
        <taxon>Spermatophyta</taxon>
        <taxon>Magnoliopsida</taxon>
        <taxon>Liliopsida</taxon>
        <taxon>Poales</taxon>
        <taxon>Poaceae</taxon>
        <taxon>BOP clade</taxon>
        <taxon>Oryzoideae</taxon>
        <taxon>Oryzeae</taxon>
        <taxon>Oryzinae</taxon>
        <taxon>Oryza</taxon>
    </lineage>
</organism>
<keyword evidence="13" id="KW-0342">GTP-binding</keyword>
<keyword evidence="12" id="KW-1133">Transmembrane helix</keyword>
<keyword evidence="14" id="KW-0472">Membrane</keyword>
<comment type="cofactor">
    <cofactor evidence="1">
        <name>Mg(2+)</name>
        <dbReference type="ChEBI" id="CHEBI:18420"/>
    </cofactor>
</comment>
<dbReference type="CDD" id="cd01853">
    <property type="entry name" value="Toc34_like"/>
    <property type="match status" value="1"/>
</dbReference>
<dbReference type="GO" id="GO:0045036">
    <property type="term" value="P:protein targeting to chloroplast"/>
    <property type="evidence" value="ECO:0007669"/>
    <property type="project" value="TreeGrafter"/>
</dbReference>
<keyword evidence="6" id="KW-0479">Metal-binding</keyword>
<name>A0A0E0MKJ5_ORYPU</name>
<evidence type="ECO:0000256" key="11">
    <source>
        <dbReference type="ARBA" id="ARBA00022927"/>
    </source>
</evidence>
<keyword evidence="10" id="KW-0460">Magnesium</keyword>
<dbReference type="Proteomes" id="UP000026962">
    <property type="component" value="Chromosome 12"/>
</dbReference>
<evidence type="ECO:0000256" key="13">
    <source>
        <dbReference type="ARBA" id="ARBA00023134"/>
    </source>
</evidence>
<evidence type="ECO:0000256" key="16">
    <source>
        <dbReference type="ARBA" id="ARBA00023775"/>
    </source>
</evidence>
<evidence type="ECO:0000256" key="12">
    <source>
        <dbReference type="ARBA" id="ARBA00022989"/>
    </source>
</evidence>
<dbReference type="Pfam" id="PF04548">
    <property type="entry name" value="AIG1"/>
    <property type="match status" value="1"/>
</dbReference>
<dbReference type="eggNOG" id="ENOG502QR60">
    <property type="taxonomic scope" value="Eukaryota"/>
</dbReference>
<keyword evidence="4" id="KW-0934">Plastid</keyword>
<keyword evidence="7" id="KW-0547">Nucleotide-binding</keyword>
<evidence type="ECO:0000259" key="18">
    <source>
        <dbReference type="PROSITE" id="PS51720"/>
    </source>
</evidence>
<evidence type="ECO:0000256" key="3">
    <source>
        <dbReference type="ARBA" id="ARBA00022528"/>
    </source>
</evidence>
<evidence type="ECO:0000256" key="6">
    <source>
        <dbReference type="ARBA" id="ARBA00022723"/>
    </source>
</evidence>
<dbReference type="InterPro" id="IPR024283">
    <property type="entry name" value="TOC159_MAD"/>
</dbReference>
<keyword evidence="8" id="KW-0378">Hydrolase</keyword>
<evidence type="ECO:0000256" key="8">
    <source>
        <dbReference type="ARBA" id="ARBA00022801"/>
    </source>
</evidence>
<dbReference type="GO" id="GO:0005525">
    <property type="term" value="F:GTP binding"/>
    <property type="evidence" value="ECO:0007669"/>
    <property type="project" value="UniProtKB-KW"/>
</dbReference>
<keyword evidence="5" id="KW-0812">Transmembrane</keyword>
<evidence type="ECO:0000256" key="9">
    <source>
        <dbReference type="ARBA" id="ARBA00022805"/>
    </source>
</evidence>
<evidence type="ECO:0000256" key="7">
    <source>
        <dbReference type="ARBA" id="ARBA00022741"/>
    </source>
</evidence>
<dbReference type="EnsemblPlants" id="OPUNC12G05360.1">
    <property type="protein sequence ID" value="OPUNC12G05360.1"/>
    <property type="gene ID" value="OPUNC12G05360"/>
</dbReference>
<feature type="region of interest" description="Disordered" evidence="17">
    <location>
        <begin position="558"/>
        <end position="582"/>
    </location>
</feature>
<dbReference type="OMA" id="PEVVHMS"/>
<feature type="region of interest" description="Disordered" evidence="17">
    <location>
        <begin position="198"/>
        <end position="236"/>
    </location>
</feature>